<dbReference type="InterPro" id="IPR051323">
    <property type="entry name" value="AtsK-like"/>
</dbReference>
<dbReference type="Gene3D" id="3.60.130.10">
    <property type="entry name" value="Clavaminate synthase-like"/>
    <property type="match status" value="1"/>
</dbReference>
<evidence type="ECO:0000256" key="2">
    <source>
        <dbReference type="ARBA" id="ARBA00022723"/>
    </source>
</evidence>
<dbReference type="Pfam" id="PF02668">
    <property type="entry name" value="TauD"/>
    <property type="match status" value="1"/>
</dbReference>
<dbReference type="FunFam" id="3.60.130.10:FF:000007">
    <property type="entry name" value="Alpha-ketoglutarate-dependent taurine dioxygenase"/>
    <property type="match status" value="1"/>
</dbReference>
<evidence type="ECO:0000256" key="6">
    <source>
        <dbReference type="SAM" id="MobiDB-lite"/>
    </source>
</evidence>
<proteinExistence type="inferred from homology"/>
<dbReference type="KEGG" id="kne:92180690"/>
<sequence length="441" mass="49019">MPPTATATTTAVTNGIENLKLGTLRLNANGHTSEKKSNGNTTKGGEEKKQEEEVVFVDPYNYVGETFGSGPGEDYPFAEFLPSNPPREKSDPPLPLFDIKDRGHFAAPNAARLRKFVEDRGGRVGDLLIAVGTVIEGDVKLQDLGEEEKDDLALLVAQRGVVFFRNQHDLTIEQQRELGQHFGPLHTHPTYATPRRGDLDDVVVVYTDRNSRPDPYAFSRAELFHSDVTYEVQPPSTTILRLLTTPEVGNDTLWSSGYAVYSSLSKPFQTYLESLSAIHSGYDQASSRTGISKIPRREPIETIHPVVRVHPVTGLKAVFVNPGFVSRLVGVPKAESDMVLSFLKDSFAQQTDATVRWSWKSGDVAIWDNRIVNHSATFDSYPSLRHGLRVTPHGEKPLSVEEYEETYDQPAKDWLVERYKALGLGAPARDDGKTKKKAFRD</sequence>
<dbReference type="RefSeq" id="XP_066802931.1">
    <property type="nucleotide sequence ID" value="XM_066946539.1"/>
</dbReference>
<dbReference type="AlphaFoldDB" id="A0AAW0YYS2"/>
<evidence type="ECO:0000256" key="4">
    <source>
        <dbReference type="ARBA" id="ARBA00023002"/>
    </source>
</evidence>
<keyword evidence="9" id="KW-1185">Reference proteome</keyword>
<organism evidence="8 9">
    <name type="scientific">Kwoniella newhampshirensis</name>
    <dbReference type="NCBI Taxonomy" id="1651941"/>
    <lineage>
        <taxon>Eukaryota</taxon>
        <taxon>Fungi</taxon>
        <taxon>Dikarya</taxon>
        <taxon>Basidiomycota</taxon>
        <taxon>Agaricomycotina</taxon>
        <taxon>Tremellomycetes</taxon>
        <taxon>Tremellales</taxon>
        <taxon>Cryptococcaceae</taxon>
        <taxon>Kwoniella</taxon>
    </lineage>
</organism>
<dbReference type="SUPFAM" id="SSF51197">
    <property type="entry name" value="Clavaminate synthase-like"/>
    <property type="match status" value="1"/>
</dbReference>
<dbReference type="PANTHER" id="PTHR30468:SF31">
    <property type="entry name" value="ALPHA-KETOGLUTARATE-DEPENDENT SULFONATE DIOXYGENASE-RELATED"/>
    <property type="match status" value="1"/>
</dbReference>
<dbReference type="GeneID" id="92180690"/>
<evidence type="ECO:0000256" key="3">
    <source>
        <dbReference type="ARBA" id="ARBA00022964"/>
    </source>
</evidence>
<name>A0AAW0YYS2_9TREE</name>
<dbReference type="InterPro" id="IPR042098">
    <property type="entry name" value="TauD-like_sf"/>
</dbReference>
<protein>
    <recommendedName>
        <fullName evidence="7">TauD/TfdA-like domain-containing protein</fullName>
    </recommendedName>
</protein>
<evidence type="ECO:0000256" key="5">
    <source>
        <dbReference type="ARBA" id="ARBA00023004"/>
    </source>
</evidence>
<accession>A0AAW0YYS2</accession>
<evidence type="ECO:0000313" key="9">
    <source>
        <dbReference type="Proteomes" id="UP001388673"/>
    </source>
</evidence>
<keyword evidence="5" id="KW-0408">Iron</keyword>
<evidence type="ECO:0000256" key="1">
    <source>
        <dbReference type="ARBA" id="ARBA00005896"/>
    </source>
</evidence>
<reference evidence="8 9" key="1">
    <citation type="journal article" date="2024" name="bioRxiv">
        <title>Comparative genomics of Cryptococcus and Kwoniella reveals pathogenesis evolution and contrasting karyotype dynamics via intercentromeric recombination or chromosome fusion.</title>
        <authorList>
            <person name="Coelho M.A."/>
            <person name="David-Palma M."/>
            <person name="Shea T."/>
            <person name="Bowers K."/>
            <person name="McGinley-Smith S."/>
            <person name="Mohammad A.W."/>
            <person name="Gnirke A."/>
            <person name="Yurkov A.M."/>
            <person name="Nowrousian M."/>
            <person name="Sun S."/>
            <person name="Cuomo C.A."/>
            <person name="Heitman J."/>
        </authorList>
    </citation>
    <scope>NUCLEOTIDE SEQUENCE [LARGE SCALE GENOMIC DNA]</scope>
    <source>
        <strain evidence="8 9">CBS 13917</strain>
    </source>
</reference>
<keyword evidence="4" id="KW-0560">Oxidoreductase</keyword>
<evidence type="ECO:0000259" key="7">
    <source>
        <dbReference type="Pfam" id="PF02668"/>
    </source>
</evidence>
<dbReference type="InterPro" id="IPR003819">
    <property type="entry name" value="TauD/TfdA-like"/>
</dbReference>
<dbReference type="EMBL" id="JBCAWK010000006">
    <property type="protein sequence ID" value="KAK8854693.1"/>
    <property type="molecule type" value="Genomic_DNA"/>
</dbReference>
<comment type="similarity">
    <text evidence="1">Belongs to the TfdA dioxygenase family.</text>
</comment>
<feature type="domain" description="TauD/TfdA-like" evidence="7">
    <location>
        <begin position="138"/>
        <end position="391"/>
    </location>
</feature>
<keyword evidence="3" id="KW-0223">Dioxygenase</keyword>
<dbReference type="PANTHER" id="PTHR30468">
    <property type="entry name" value="ALPHA-KETOGLUTARATE-DEPENDENT SULFONATE DIOXYGENASE"/>
    <property type="match status" value="1"/>
</dbReference>
<dbReference type="GO" id="GO:0016706">
    <property type="term" value="F:2-oxoglutarate-dependent dioxygenase activity"/>
    <property type="evidence" value="ECO:0007669"/>
    <property type="project" value="TreeGrafter"/>
</dbReference>
<gene>
    <name evidence="8" type="ORF">IAR55_003432</name>
</gene>
<keyword evidence="2" id="KW-0479">Metal-binding</keyword>
<dbReference type="GO" id="GO:0046872">
    <property type="term" value="F:metal ion binding"/>
    <property type="evidence" value="ECO:0007669"/>
    <property type="project" value="UniProtKB-KW"/>
</dbReference>
<feature type="region of interest" description="Disordered" evidence="6">
    <location>
        <begin position="25"/>
        <end position="53"/>
    </location>
</feature>
<dbReference type="Proteomes" id="UP001388673">
    <property type="component" value="Unassembled WGS sequence"/>
</dbReference>
<comment type="caution">
    <text evidence="8">The sequence shown here is derived from an EMBL/GenBank/DDBJ whole genome shotgun (WGS) entry which is preliminary data.</text>
</comment>
<dbReference type="GO" id="GO:0005737">
    <property type="term" value="C:cytoplasm"/>
    <property type="evidence" value="ECO:0007669"/>
    <property type="project" value="TreeGrafter"/>
</dbReference>
<evidence type="ECO:0000313" key="8">
    <source>
        <dbReference type="EMBL" id="KAK8854693.1"/>
    </source>
</evidence>